<dbReference type="InterPro" id="IPR010090">
    <property type="entry name" value="Phage_tape_meas"/>
</dbReference>
<dbReference type="STRING" id="217511.GCA_001463845_01006"/>
<dbReference type="EMBL" id="AATP01000009">
    <property type="protein sequence ID" value="EAU40143.1"/>
    <property type="molecule type" value="Genomic_DNA"/>
</dbReference>
<evidence type="ECO:0000313" key="5">
    <source>
        <dbReference type="EMBL" id="EAU40143.1"/>
    </source>
</evidence>
<dbReference type="eggNOG" id="COG5283">
    <property type="taxonomic scope" value="Bacteria"/>
</dbReference>
<gene>
    <name evidence="5" type="ORF">FP2506_11322</name>
</gene>
<reference evidence="5 6" key="1">
    <citation type="journal article" date="2010" name="J. Bacteriol.">
        <title>Genome sequence of Fulvimarina pelagi HTCC2506T, a Mn(II)-oxidizing alphaproteobacterium possessing an aerobic anoxygenic photosynthetic gene cluster and Xanthorhodopsin.</title>
        <authorList>
            <person name="Kang I."/>
            <person name="Oh H.M."/>
            <person name="Lim S.I."/>
            <person name="Ferriera S."/>
            <person name="Giovannoni S.J."/>
            <person name="Cho J.C."/>
        </authorList>
    </citation>
    <scope>NUCLEOTIDE SEQUENCE [LARGE SCALE GENOMIC DNA]</scope>
    <source>
        <strain evidence="5 6">HTCC2506</strain>
    </source>
</reference>
<accession>Q0FZ15</accession>
<keyword evidence="1" id="KW-0175">Coiled coil</keyword>
<feature type="domain" description="Phage tail tape measure protein" evidence="3">
    <location>
        <begin position="192"/>
        <end position="340"/>
    </location>
</feature>
<feature type="compositionally biased region" description="Low complexity" evidence="2">
    <location>
        <begin position="970"/>
        <end position="980"/>
    </location>
</feature>
<evidence type="ECO:0000259" key="4">
    <source>
        <dbReference type="Pfam" id="PF18013"/>
    </source>
</evidence>
<evidence type="ECO:0000256" key="1">
    <source>
        <dbReference type="SAM" id="Coils"/>
    </source>
</evidence>
<evidence type="ECO:0000256" key="2">
    <source>
        <dbReference type="SAM" id="MobiDB-lite"/>
    </source>
</evidence>
<dbReference type="Pfam" id="PF10145">
    <property type="entry name" value="PhageMin_Tail"/>
    <property type="match status" value="1"/>
</dbReference>
<proteinExistence type="predicted"/>
<organism evidence="5 6">
    <name type="scientific">Fulvimarina pelagi HTCC2506</name>
    <dbReference type="NCBI Taxonomy" id="314231"/>
    <lineage>
        <taxon>Bacteria</taxon>
        <taxon>Pseudomonadati</taxon>
        <taxon>Pseudomonadota</taxon>
        <taxon>Alphaproteobacteria</taxon>
        <taxon>Hyphomicrobiales</taxon>
        <taxon>Aurantimonadaceae</taxon>
        <taxon>Fulvimarina</taxon>
    </lineage>
</organism>
<dbReference type="Pfam" id="PF18013">
    <property type="entry name" value="Phage_lysozyme2"/>
    <property type="match status" value="1"/>
</dbReference>
<feature type="region of interest" description="Disordered" evidence="2">
    <location>
        <begin position="864"/>
        <end position="889"/>
    </location>
</feature>
<evidence type="ECO:0000313" key="6">
    <source>
        <dbReference type="Proteomes" id="UP000004310"/>
    </source>
</evidence>
<dbReference type="AlphaFoldDB" id="Q0FZ15"/>
<feature type="compositionally biased region" description="Basic and acidic residues" evidence="2">
    <location>
        <begin position="1066"/>
        <end position="1075"/>
    </location>
</feature>
<dbReference type="HOGENOM" id="CLU_286941_0_0_5"/>
<feature type="region of interest" description="Disordered" evidence="2">
    <location>
        <begin position="970"/>
        <end position="1075"/>
    </location>
</feature>
<sequence length="1075" mass="114933">MRFGIDYRDDDGRRIKRDLQEIEKAADRFGANRGADKLGRDLREVSRTTETTRRDVDTLRRAVDRFGASRGADEMAQRFRRLGIEVDRTDRDIDQLRASAERLGRVGGIGSLSRDIAMARTRFGGLNQELGILNTGAGNAFNALMAFAAPTAILAGLSQVEQKFRDVDAAAGRTAMTAERYGIGTRKELVETNKALGRDVGASQGSISDARQTFVAGGMTIAEQNTALPPTLRAAIGSGASAETIARAGRAYLGTMGGKAEELPAAYDIMAKGGKLGSFELEALAKNLPSLGSQYAAAGGTGLKGLSELVALAEIAAKGAGSEDEAANNLQNYLAKLFSPETVGNFKKRRVNLPREIEAGRQRGEHPALTVLDLATEVTGGDPFRMGELFGDQQVMAALRPLMQNRDLLTKYEREIRTESAGTVERDYEYYRTMPQGMEEARQADREASQLTIGEAVSPGRARASEAYTALMKDLAGSADKTMEEGPASGAWDLLRKFNPLFGGDFGLVGRYFLKGEGDGSGEEVGPDAAVREPAERDLLRRNRDDAEARLGVLREQLSEAEGESAEADALRRQVQGVEERLQEINKTLEEGFSSLKDETVSPISFGSDGFGGGRIINASLGGGGRGGSGAPYRSAYAGAPQMDGFAGMGSPGRGPSANDNARFGASSGALTNPGGAKGEIFDVLSADFSDPQAFALLGHMEQESGFDPNAWNAGEQAGGLLQWRGNRLANLQQFASSRGMDWRDRKVQAAFVAYEMQNDPYERRRSKRFREANTVEEASAALEDYVRFGDGSGGQRLANARRAAGEFGAGATAGAAAFGGVQLDYANQGATRNRPITDNLYQSIQEGIAAVYGPGYRGEIYSGGQAGRRRTGSRRHDDHGHGGRASDTYIYGPDGKRLEGDDLAPLAQWWLANRKGSVGLEMSGGGIHLDEITKDQLKSGESLHWDYGRLTRKQAEAVRQGLSGVQPDAAAKMDAAAAHGADRETFAKDGWPEDDAKRPAPKAKSSMPKPAAAEEASGGTVDARTGGNGQPVVTNHHYHGVDPQVMAAKAARRQRRDIAAAQARAMHDTEARVA</sequence>
<protein>
    <submittedName>
        <fullName evidence="5">Prophage MuMc02, tail tape measure protein, TP901 family</fullName>
    </submittedName>
</protein>
<feature type="coiled-coil region" evidence="1">
    <location>
        <begin position="537"/>
        <end position="588"/>
    </location>
</feature>
<dbReference type="InterPro" id="IPR041219">
    <property type="entry name" value="Phage_lysozyme2"/>
</dbReference>
<dbReference type="Proteomes" id="UP000004310">
    <property type="component" value="Unassembled WGS sequence"/>
</dbReference>
<evidence type="ECO:0000259" key="3">
    <source>
        <dbReference type="Pfam" id="PF10145"/>
    </source>
</evidence>
<comment type="caution">
    <text evidence="5">The sequence shown here is derived from an EMBL/GenBank/DDBJ whole genome shotgun (WGS) entry which is preliminary data.</text>
</comment>
<feature type="compositionally biased region" description="Basic and acidic residues" evidence="2">
    <location>
        <begin position="981"/>
        <end position="999"/>
    </location>
</feature>
<feature type="compositionally biased region" description="Low complexity" evidence="2">
    <location>
        <begin position="1003"/>
        <end position="1014"/>
    </location>
</feature>
<keyword evidence="6" id="KW-1185">Reference proteome</keyword>
<dbReference type="Gene3D" id="1.10.530.10">
    <property type="match status" value="1"/>
</dbReference>
<name>Q0FZ15_9HYPH</name>
<dbReference type="eggNOG" id="COG3266">
    <property type="taxonomic scope" value="Bacteria"/>
</dbReference>
<feature type="domain" description="Phage tail lysozyme" evidence="4">
    <location>
        <begin position="685"/>
        <end position="805"/>
    </location>
</feature>